<evidence type="ECO:0000313" key="2">
    <source>
        <dbReference type="Proteomes" id="UP000237718"/>
    </source>
</evidence>
<dbReference type="EMBL" id="PVUF01000003">
    <property type="protein sequence ID" value="PRZ48923.1"/>
    <property type="molecule type" value="Genomic_DNA"/>
</dbReference>
<proteinExistence type="predicted"/>
<evidence type="ECO:0000313" key="1">
    <source>
        <dbReference type="EMBL" id="PRZ48923.1"/>
    </source>
</evidence>
<dbReference type="OrthoDB" id="7665031at2"/>
<name>A0A2T1AK37_TRISK</name>
<accession>A0A2T1AK37</accession>
<dbReference type="RefSeq" id="WP_106162941.1">
    <property type="nucleotide sequence ID" value="NZ_PVUF01000003.1"/>
</dbReference>
<gene>
    <name evidence="1" type="ORF">CLV89_103238</name>
</gene>
<reference evidence="1 2" key="1">
    <citation type="submission" date="2018-03" db="EMBL/GenBank/DDBJ databases">
        <title>Genomic Encyclopedia of Archaeal and Bacterial Type Strains, Phase II (KMG-II): from individual species to whole genera.</title>
        <authorList>
            <person name="Goeker M."/>
        </authorList>
    </citation>
    <scope>NUCLEOTIDE SEQUENCE [LARGE SCALE GENOMIC DNA]</scope>
    <source>
        <strain evidence="1 2">DSM 25328</strain>
    </source>
</reference>
<comment type="caution">
    <text evidence="1">The sequence shown here is derived from an EMBL/GenBank/DDBJ whole genome shotgun (WGS) entry which is preliminary data.</text>
</comment>
<organism evidence="1 2">
    <name type="scientific">Tritonibacter scottomollicae</name>
    <name type="common">Epibacterium scottomollicae</name>
    <dbReference type="NCBI Taxonomy" id="483013"/>
    <lineage>
        <taxon>Bacteria</taxon>
        <taxon>Pseudomonadati</taxon>
        <taxon>Pseudomonadota</taxon>
        <taxon>Alphaproteobacteria</taxon>
        <taxon>Rhodobacterales</taxon>
        <taxon>Paracoccaceae</taxon>
        <taxon>Tritonibacter</taxon>
    </lineage>
</organism>
<sequence length="186" mass="20347">MNFRHLMGAVGLTVLALPAAADHYWEYGDWRVNITDETAGQNVRRYCRASTGGDGMPTLWLEFSDGDTGPPHGYPTPTYSTSAPRGYRTQVGNAQGVAFVFDQQGTFFGVAEGGIDEEGIAWAAASPRWQDVKNMLLWMKAASQMEVRALDAYRASTQVYVASMNGFTAAYGKMMDSCGHSIEIPR</sequence>
<dbReference type="Proteomes" id="UP000237718">
    <property type="component" value="Unassembled WGS sequence"/>
</dbReference>
<protein>
    <submittedName>
        <fullName evidence="1">Uncharacterized protein</fullName>
    </submittedName>
</protein>
<dbReference type="AlphaFoldDB" id="A0A2T1AK37"/>